<evidence type="ECO:0000313" key="12">
    <source>
        <dbReference type="EMBL" id="EGO23586.1"/>
    </source>
</evidence>
<reference evidence="12" key="1">
    <citation type="submission" date="2011-04" db="EMBL/GenBank/DDBJ databases">
        <title>Evolution of plant cell wall degrading machinery underlies the functional diversity of forest fungi.</title>
        <authorList>
            <consortium name="US DOE Joint Genome Institute (JGI-PGF)"/>
            <person name="Eastwood D.C."/>
            <person name="Floudas D."/>
            <person name="Binder M."/>
            <person name="Majcherczyk A."/>
            <person name="Schneider P."/>
            <person name="Aerts A."/>
            <person name="Asiegbu F.O."/>
            <person name="Baker S.E."/>
            <person name="Barry K."/>
            <person name="Bendiksby M."/>
            <person name="Blumentritt M."/>
            <person name="Coutinho P.M."/>
            <person name="Cullen D."/>
            <person name="Cullen D."/>
            <person name="Gathman A."/>
            <person name="Goodell B."/>
            <person name="Henrissat B."/>
            <person name="Ihrmark K."/>
            <person name="Kauserud H."/>
            <person name="Kohler A."/>
            <person name="LaButti K."/>
            <person name="Lapidus A."/>
            <person name="Lavin J.L."/>
            <person name="Lee Y.-H."/>
            <person name="Lindquist E."/>
            <person name="Lilly W."/>
            <person name="Lucas S."/>
            <person name="Morin E."/>
            <person name="Murat C."/>
            <person name="Oguiza J.A."/>
            <person name="Park J."/>
            <person name="Pisabarro A.G."/>
            <person name="Riley R."/>
            <person name="Rosling A."/>
            <person name="Salamov A."/>
            <person name="Schmidt O."/>
            <person name="Schmutz J."/>
            <person name="Skrede I."/>
            <person name="Stenlid J."/>
            <person name="Wiebenga A."/>
            <person name="Xie X."/>
            <person name="Kues U."/>
            <person name="Hibbett D.S."/>
            <person name="Hoffmeister D."/>
            <person name="Hogberg N."/>
            <person name="Martin F."/>
            <person name="Grigoriev I.V."/>
            <person name="Watkinson S.C."/>
        </authorList>
    </citation>
    <scope>NUCLEOTIDE SEQUENCE</scope>
    <source>
        <strain evidence="12">S7.9</strain>
    </source>
</reference>
<dbReference type="SUPFAM" id="SSF52833">
    <property type="entry name" value="Thioredoxin-like"/>
    <property type="match status" value="1"/>
</dbReference>
<dbReference type="EMBL" id="GL945435">
    <property type="protein sequence ID" value="EGO23586.1"/>
    <property type="molecule type" value="Genomic_DNA"/>
</dbReference>
<dbReference type="Pfam" id="PF00578">
    <property type="entry name" value="AhpC-TSA"/>
    <property type="match status" value="1"/>
</dbReference>
<proteinExistence type="inferred from homology"/>
<dbReference type="GeneID" id="18819636"/>
<evidence type="ECO:0000256" key="1">
    <source>
        <dbReference type="ARBA" id="ARBA00013017"/>
    </source>
</evidence>
<feature type="domain" description="Thioredoxin" evidence="11">
    <location>
        <begin position="5"/>
        <end position="158"/>
    </location>
</feature>
<dbReference type="GO" id="GO:0034599">
    <property type="term" value="P:cellular response to oxidative stress"/>
    <property type="evidence" value="ECO:0007669"/>
    <property type="project" value="TreeGrafter"/>
</dbReference>
<evidence type="ECO:0000256" key="9">
    <source>
        <dbReference type="ARBA" id="ARBA00049091"/>
    </source>
</evidence>
<evidence type="ECO:0000256" key="2">
    <source>
        <dbReference type="ARBA" id="ARBA00022559"/>
    </source>
</evidence>
<keyword evidence="2" id="KW-0575">Peroxidase</keyword>
<dbReference type="GO" id="GO:0045454">
    <property type="term" value="P:cell redox homeostasis"/>
    <property type="evidence" value="ECO:0007669"/>
    <property type="project" value="TreeGrafter"/>
</dbReference>
<keyword evidence="4" id="KW-0560">Oxidoreductase</keyword>
<dbReference type="PANTHER" id="PTHR42801">
    <property type="entry name" value="THIOREDOXIN-DEPENDENT PEROXIDE REDUCTASE"/>
    <property type="match status" value="1"/>
</dbReference>
<evidence type="ECO:0000256" key="5">
    <source>
        <dbReference type="ARBA" id="ARBA00023157"/>
    </source>
</evidence>
<dbReference type="InterPro" id="IPR050924">
    <property type="entry name" value="Peroxiredoxin_BCP/PrxQ"/>
</dbReference>
<protein>
    <recommendedName>
        <fullName evidence="1">thioredoxin-dependent peroxiredoxin</fullName>
        <ecNumber evidence="1">1.11.1.24</ecNumber>
    </recommendedName>
    <alternativeName>
        <fullName evidence="7">Thioredoxin peroxidase</fullName>
    </alternativeName>
</protein>
<keyword evidence="6" id="KW-0676">Redox-active center</keyword>
<dbReference type="PROSITE" id="PS51352">
    <property type="entry name" value="THIOREDOXIN_2"/>
    <property type="match status" value="1"/>
</dbReference>
<dbReference type="Gene3D" id="3.40.30.10">
    <property type="entry name" value="Glutaredoxin"/>
    <property type="match status" value="1"/>
</dbReference>
<dbReference type="AlphaFoldDB" id="F8NYB4"/>
<evidence type="ECO:0000256" key="6">
    <source>
        <dbReference type="ARBA" id="ARBA00023284"/>
    </source>
</evidence>
<comment type="catalytic activity">
    <reaction evidence="9">
        <text>a hydroperoxide + [thioredoxin]-dithiol = an alcohol + [thioredoxin]-disulfide + H2O</text>
        <dbReference type="Rhea" id="RHEA:62620"/>
        <dbReference type="Rhea" id="RHEA-COMP:10698"/>
        <dbReference type="Rhea" id="RHEA-COMP:10700"/>
        <dbReference type="ChEBI" id="CHEBI:15377"/>
        <dbReference type="ChEBI" id="CHEBI:29950"/>
        <dbReference type="ChEBI" id="CHEBI:30879"/>
        <dbReference type="ChEBI" id="CHEBI:35924"/>
        <dbReference type="ChEBI" id="CHEBI:50058"/>
        <dbReference type="EC" id="1.11.1.24"/>
    </reaction>
</comment>
<keyword evidence="5" id="KW-1015">Disulfide bond</keyword>
<dbReference type="CDD" id="cd03017">
    <property type="entry name" value="PRX_BCP"/>
    <property type="match status" value="1"/>
</dbReference>
<organism>
    <name type="scientific">Serpula lacrymans var. lacrymans (strain S7.9)</name>
    <name type="common">Dry rot fungus</name>
    <dbReference type="NCBI Taxonomy" id="578457"/>
    <lineage>
        <taxon>Eukaryota</taxon>
        <taxon>Fungi</taxon>
        <taxon>Dikarya</taxon>
        <taxon>Basidiomycota</taxon>
        <taxon>Agaricomycotina</taxon>
        <taxon>Agaricomycetes</taxon>
        <taxon>Agaricomycetidae</taxon>
        <taxon>Boletales</taxon>
        <taxon>Coniophorineae</taxon>
        <taxon>Serpulaceae</taxon>
        <taxon>Serpula</taxon>
    </lineage>
</organism>
<evidence type="ECO:0000256" key="3">
    <source>
        <dbReference type="ARBA" id="ARBA00022862"/>
    </source>
</evidence>
<dbReference type="KEGG" id="sla:SERLADRAFT_469644"/>
<evidence type="ECO:0000256" key="7">
    <source>
        <dbReference type="ARBA" id="ARBA00032824"/>
    </source>
</evidence>
<evidence type="ECO:0000256" key="4">
    <source>
        <dbReference type="ARBA" id="ARBA00023002"/>
    </source>
</evidence>
<dbReference type="GO" id="GO:0008379">
    <property type="term" value="F:thioredoxin peroxidase activity"/>
    <property type="evidence" value="ECO:0007669"/>
    <property type="project" value="TreeGrafter"/>
</dbReference>
<dbReference type="InterPro" id="IPR036249">
    <property type="entry name" value="Thioredoxin-like_sf"/>
</dbReference>
<dbReference type="HOGENOM" id="CLU_042529_14_2_1"/>
<dbReference type="EC" id="1.11.1.24" evidence="1"/>
<feature type="region of interest" description="Disordered" evidence="10">
    <location>
        <begin position="160"/>
        <end position="190"/>
    </location>
</feature>
<dbReference type="PANTHER" id="PTHR42801:SF4">
    <property type="entry name" value="AHPC_TSA FAMILY PROTEIN"/>
    <property type="match status" value="1"/>
</dbReference>
<name>F8NYB4_SERL9</name>
<dbReference type="OrthoDB" id="338622at2759"/>
<dbReference type="InterPro" id="IPR000866">
    <property type="entry name" value="AhpC/TSA"/>
</dbReference>
<gene>
    <name evidence="12" type="ORF">SERLADRAFT_469644</name>
</gene>
<dbReference type="InterPro" id="IPR013766">
    <property type="entry name" value="Thioredoxin_domain"/>
</dbReference>
<keyword evidence="3" id="KW-0049">Antioxidant</keyword>
<comment type="similarity">
    <text evidence="8">Belongs to the peroxiredoxin family. BCP/PrxQ subfamily.</text>
</comment>
<sequence>MAPHPLVGTPAPSFSIPDSNGETFNLTPGTTGAPIALFFYPESGSYGCTREACQFRDALAEKEVFKRSHVEVIGVSPDPVSKQKEFVERQKLNFPVLSDEKREAHKAYHIGRGMLGLTDARTTFVIDKNGVVRDALDATMNYSAHAKFVLKWLDKFTEEDQKSKAANQPDDPPTSDSREHLGAVAEAMSA</sequence>
<evidence type="ECO:0000256" key="8">
    <source>
        <dbReference type="ARBA" id="ARBA00038489"/>
    </source>
</evidence>
<dbReference type="RefSeq" id="XP_007319348.1">
    <property type="nucleotide sequence ID" value="XM_007319286.1"/>
</dbReference>
<evidence type="ECO:0000259" key="11">
    <source>
        <dbReference type="PROSITE" id="PS51352"/>
    </source>
</evidence>
<accession>F8NYB4</accession>
<dbReference type="GO" id="GO:0005737">
    <property type="term" value="C:cytoplasm"/>
    <property type="evidence" value="ECO:0007669"/>
    <property type="project" value="TreeGrafter"/>
</dbReference>
<dbReference type="Proteomes" id="UP000008064">
    <property type="component" value="Unassembled WGS sequence"/>
</dbReference>
<evidence type="ECO:0000256" key="10">
    <source>
        <dbReference type="SAM" id="MobiDB-lite"/>
    </source>
</evidence>